<reference evidence="2" key="1">
    <citation type="submission" date="2022-11" db="UniProtKB">
        <authorList>
            <consortium name="WormBaseParasite"/>
        </authorList>
    </citation>
    <scope>IDENTIFICATION</scope>
</reference>
<evidence type="ECO:0000313" key="2">
    <source>
        <dbReference type="WBParaSite" id="nRc.2.0.1.t09489-RA"/>
    </source>
</evidence>
<name>A0A915I833_ROMCU</name>
<sequence>MEYLSTTFGKVSKLPLDSSDSLDFKLCLASPLPAFIKDSQRFLLMRPKMKKLVENEGERKMSDGKCQDNRFSNDNFEFCHMKERHQLRHQQLMTFVELNYEPKNADYEHDGFEWSGDFDAAPKPAVFYWARGLLTAQMNTQKAKMIKIKDKDKLSKNSCCL</sequence>
<dbReference type="AlphaFoldDB" id="A0A915I833"/>
<accession>A0A915I833</accession>
<evidence type="ECO:0000313" key="1">
    <source>
        <dbReference type="Proteomes" id="UP000887565"/>
    </source>
</evidence>
<keyword evidence="1" id="KW-1185">Reference proteome</keyword>
<organism evidence="1 2">
    <name type="scientific">Romanomermis culicivorax</name>
    <name type="common">Nematode worm</name>
    <dbReference type="NCBI Taxonomy" id="13658"/>
    <lineage>
        <taxon>Eukaryota</taxon>
        <taxon>Metazoa</taxon>
        <taxon>Ecdysozoa</taxon>
        <taxon>Nematoda</taxon>
        <taxon>Enoplea</taxon>
        <taxon>Dorylaimia</taxon>
        <taxon>Mermithida</taxon>
        <taxon>Mermithoidea</taxon>
        <taxon>Mermithidae</taxon>
        <taxon>Romanomermis</taxon>
    </lineage>
</organism>
<protein>
    <submittedName>
        <fullName evidence="2">Uncharacterized protein</fullName>
    </submittedName>
</protein>
<dbReference type="WBParaSite" id="nRc.2.0.1.t09489-RA">
    <property type="protein sequence ID" value="nRc.2.0.1.t09489-RA"/>
    <property type="gene ID" value="nRc.2.0.1.g09489"/>
</dbReference>
<proteinExistence type="predicted"/>
<dbReference type="Proteomes" id="UP000887565">
    <property type="component" value="Unplaced"/>
</dbReference>